<name>A0ABD1JJX8_9TELE</name>
<feature type="compositionally biased region" description="Basic residues" evidence="1">
    <location>
        <begin position="18"/>
        <end position="27"/>
    </location>
</feature>
<proteinExistence type="predicted"/>
<feature type="region of interest" description="Disordered" evidence="1">
    <location>
        <begin position="1"/>
        <end position="41"/>
    </location>
</feature>
<dbReference type="Proteomes" id="UP001591681">
    <property type="component" value="Unassembled WGS sequence"/>
</dbReference>
<organism evidence="2 3">
    <name type="scientific">Coilia grayii</name>
    <name type="common">Gray's grenadier anchovy</name>
    <dbReference type="NCBI Taxonomy" id="363190"/>
    <lineage>
        <taxon>Eukaryota</taxon>
        <taxon>Metazoa</taxon>
        <taxon>Chordata</taxon>
        <taxon>Craniata</taxon>
        <taxon>Vertebrata</taxon>
        <taxon>Euteleostomi</taxon>
        <taxon>Actinopterygii</taxon>
        <taxon>Neopterygii</taxon>
        <taxon>Teleostei</taxon>
        <taxon>Clupei</taxon>
        <taxon>Clupeiformes</taxon>
        <taxon>Clupeoidei</taxon>
        <taxon>Engraulidae</taxon>
        <taxon>Coilinae</taxon>
        <taxon>Coilia</taxon>
    </lineage>
</organism>
<dbReference type="EMBL" id="JBHFQA010000014">
    <property type="protein sequence ID" value="KAL2087389.1"/>
    <property type="molecule type" value="Genomic_DNA"/>
</dbReference>
<comment type="caution">
    <text evidence="2">The sequence shown here is derived from an EMBL/GenBank/DDBJ whole genome shotgun (WGS) entry which is preliminary data.</text>
</comment>
<protein>
    <submittedName>
        <fullName evidence="2">Uncharacterized protein</fullName>
    </submittedName>
</protein>
<keyword evidence="3" id="KW-1185">Reference proteome</keyword>
<accession>A0ABD1JJX8</accession>
<evidence type="ECO:0000313" key="3">
    <source>
        <dbReference type="Proteomes" id="UP001591681"/>
    </source>
</evidence>
<evidence type="ECO:0000313" key="2">
    <source>
        <dbReference type="EMBL" id="KAL2087389.1"/>
    </source>
</evidence>
<sequence length="432" mass="45884">MQVRAERPGLQVHDSSSRRSRRSHLAVRGHPGAWGRGRQGGCGCGRSQGCRSGRGQGRLFRRQLSVGVGGCRGGDERGSVGLFREGGSGEALPGGGVVLSLVAVQLDAAGGRVQAPGEAAGHVQLGVALHVLAHLRQAPERLSAAPVGAGVVQGAGVARHVVREVPRAVEAPHAEHAAALGEPERRLQGGPVGGVLLKQVVQERRAPPLQHGLACLCRALHQFLLSQRALLNRCHRRCLTRLYVARLHWALDRLLLSQHTLLACCRGLTHLTRLYGARGRLLLPRHFLPSAGCLGRLRLGLVCFVDLAGLGCGGLVLSRGQLWSPIPLVGALGLGLGPVAFHLPSPLLLLLVLSSSSSPLHPPLRLHPWLCVLLRRALLHRPYPWWSSTPLLPKERPVGPRGLMLAVRVRGGSGLGTPLIPPTTSSSCVGRR</sequence>
<feature type="compositionally biased region" description="Gly residues" evidence="1">
    <location>
        <begin position="32"/>
        <end position="41"/>
    </location>
</feature>
<dbReference type="AlphaFoldDB" id="A0ABD1JJX8"/>
<reference evidence="2 3" key="1">
    <citation type="submission" date="2024-09" db="EMBL/GenBank/DDBJ databases">
        <title>A chromosome-level genome assembly of Gray's grenadier anchovy, Coilia grayii.</title>
        <authorList>
            <person name="Fu Z."/>
        </authorList>
    </citation>
    <scope>NUCLEOTIDE SEQUENCE [LARGE SCALE GENOMIC DNA]</scope>
    <source>
        <strain evidence="2">G4</strain>
        <tissue evidence="2">Muscle</tissue>
    </source>
</reference>
<gene>
    <name evidence="2" type="ORF">ACEWY4_016217</name>
</gene>
<evidence type="ECO:0000256" key="1">
    <source>
        <dbReference type="SAM" id="MobiDB-lite"/>
    </source>
</evidence>